<evidence type="ECO:0000259" key="1">
    <source>
        <dbReference type="Pfam" id="PF00082"/>
    </source>
</evidence>
<accession>A0A1C2E7D5</accession>
<name>A0A1C2E7D5_9HYPH</name>
<reference evidence="2 3" key="1">
    <citation type="submission" date="2016-08" db="EMBL/GenBank/DDBJ databases">
        <title>Whole genome sequence of Mesorhizobium sp. strain UASWS1009 isolated from industrial sewage.</title>
        <authorList>
            <person name="Crovadore J."/>
            <person name="Calmin G."/>
            <person name="Chablais R."/>
            <person name="Cochard B."/>
            <person name="Lefort F."/>
        </authorList>
    </citation>
    <scope>NUCLEOTIDE SEQUENCE [LARGE SCALE GENOMIC DNA]</scope>
    <source>
        <strain evidence="2 3">UASWS1009</strain>
    </source>
</reference>
<dbReference type="SUPFAM" id="SSF52743">
    <property type="entry name" value="Subtilisin-like"/>
    <property type="match status" value="1"/>
</dbReference>
<dbReference type="InterPro" id="IPR036852">
    <property type="entry name" value="Peptidase_S8/S53_dom_sf"/>
</dbReference>
<evidence type="ECO:0000313" key="2">
    <source>
        <dbReference type="EMBL" id="OCX22876.1"/>
    </source>
</evidence>
<feature type="domain" description="Peptidase S8/S53" evidence="1">
    <location>
        <begin position="271"/>
        <end position="608"/>
    </location>
</feature>
<gene>
    <name evidence="2" type="ORF">QV13_05385</name>
</gene>
<protein>
    <recommendedName>
        <fullName evidence="1">Peptidase S8/S53 domain-containing protein</fullName>
    </recommendedName>
</protein>
<dbReference type="STRING" id="1566387.QV13_05385"/>
<organism evidence="2 3">
    <name type="scientific">Mesorhizobium hungaricum</name>
    <dbReference type="NCBI Taxonomy" id="1566387"/>
    <lineage>
        <taxon>Bacteria</taxon>
        <taxon>Pseudomonadati</taxon>
        <taxon>Pseudomonadota</taxon>
        <taxon>Alphaproteobacteria</taxon>
        <taxon>Hyphomicrobiales</taxon>
        <taxon>Phyllobacteriaceae</taxon>
        <taxon>Mesorhizobium</taxon>
    </lineage>
</organism>
<dbReference type="RefSeq" id="WP_065996893.1">
    <property type="nucleotide sequence ID" value="NZ_MDEO01000026.1"/>
</dbReference>
<dbReference type="InterPro" id="IPR034074">
    <property type="entry name" value="Y4bN_pept_dom"/>
</dbReference>
<dbReference type="EMBL" id="MDEO01000026">
    <property type="protein sequence ID" value="OCX22876.1"/>
    <property type="molecule type" value="Genomic_DNA"/>
</dbReference>
<sequence length="825" mass="91593">MATRFSLPHIDISANYSSSAYTGEGSGRSNNVRIRDEHAARLQNELDAALAVVDQQRAADPRLPPAQGGYIEVELRRGSSPDILERRTLGLRPGAVKDRQAARLVGLYIPDDAREAFAAILADYRSGPLTPKGEPHHKSTVEPIEAFRRARLETLWTDDPQALPLDPQYQMWWAIWVSRGQELELEDIAQRLRLRAGARDRRLRFPEVVIVPVYATRAEIELMMYATGVIVELRRATDNPSFFVDDVREEQHEWNEELAGRIEWPGQDVPSVCLFDTGVNRAHVLLEPALSIDDMHAVRRGWGVDDHDNHGTAMGGIALHGDLTIPLGDNAPRTLTHRLESVKLLPPGRADPNDPNSYGSVTQSAAALPEIQRPERTRVFCMAVTNDGVSGARPSTWSSAIDQIAAGTMPGDNENSPKRLVVLAVGNTKPVMQFQQLLDNDSYPAQDPAQAWNALTIGGYTDLDQIRGAGYEDWTHLAGVGELSPHSRTSVDWGTRAPIKPELMLEAGNRAVSPSRRDIVTLDSLCLLSTGRDVAAAPLVPFHATSAATAQAARMAAQLTAAHPDYWPETIRALMVHSAEYTEPMKALFAAETNLRNRYDIARRFGYGVPDIDRATASARDHLALIAQTDIQPYRLEGTRKFNECHYYTLPLPAAVLEELDNEIVDLKITLSYFVDPNPGFAANVDPLRYQSFGLRFDLRRKGELLANFKRRVNAAERDVRTQRAPRHPDDNRWLLGPDSISAGSLHCDTWSGPAVDLLGRDVLCIKPVGGWWRDRARAAIVNQRARYALVVTLKARRTDIDLYTPIVLSITPGQAVRNEVLVER</sequence>
<dbReference type="InterPro" id="IPR000209">
    <property type="entry name" value="Peptidase_S8/S53_dom"/>
</dbReference>
<dbReference type="Proteomes" id="UP000094412">
    <property type="component" value="Unassembled WGS sequence"/>
</dbReference>
<dbReference type="OrthoDB" id="9768989at2"/>
<comment type="caution">
    <text evidence="2">The sequence shown here is derived from an EMBL/GenBank/DDBJ whole genome shotgun (WGS) entry which is preliminary data.</text>
</comment>
<evidence type="ECO:0000313" key="3">
    <source>
        <dbReference type="Proteomes" id="UP000094412"/>
    </source>
</evidence>
<dbReference type="AlphaFoldDB" id="A0A1C2E7D5"/>
<proteinExistence type="predicted"/>
<dbReference type="Gene3D" id="3.40.50.200">
    <property type="entry name" value="Peptidase S8/S53 domain"/>
    <property type="match status" value="1"/>
</dbReference>
<dbReference type="GO" id="GO:0004252">
    <property type="term" value="F:serine-type endopeptidase activity"/>
    <property type="evidence" value="ECO:0007669"/>
    <property type="project" value="InterPro"/>
</dbReference>
<dbReference type="GO" id="GO:0006508">
    <property type="term" value="P:proteolysis"/>
    <property type="evidence" value="ECO:0007669"/>
    <property type="project" value="InterPro"/>
</dbReference>
<keyword evidence="3" id="KW-1185">Reference proteome</keyword>
<dbReference type="Pfam" id="PF00082">
    <property type="entry name" value="Peptidase_S8"/>
    <property type="match status" value="1"/>
</dbReference>
<dbReference type="CDD" id="cd04847">
    <property type="entry name" value="Peptidases_S8_Subtilisin_like_2"/>
    <property type="match status" value="1"/>
</dbReference>